<dbReference type="VEuPathDB" id="FungiDB:Z518_06786"/>
<evidence type="ECO:0000259" key="2">
    <source>
        <dbReference type="PROSITE" id="PS00036"/>
    </source>
</evidence>
<accession>A0A0D2IBP1</accession>
<dbReference type="SUPFAM" id="SSF57959">
    <property type="entry name" value="Leucine zipper domain"/>
    <property type="match status" value="1"/>
</dbReference>
<dbReference type="CDD" id="cd14688">
    <property type="entry name" value="bZIP_YAP"/>
    <property type="match status" value="1"/>
</dbReference>
<feature type="region of interest" description="Disordered" evidence="1">
    <location>
        <begin position="1"/>
        <end position="20"/>
    </location>
</feature>
<dbReference type="GeneID" id="25294857"/>
<gene>
    <name evidence="3" type="ORF">Z518_06786</name>
</gene>
<dbReference type="InterPro" id="IPR046347">
    <property type="entry name" value="bZIP_sf"/>
</dbReference>
<dbReference type="GO" id="GO:0003700">
    <property type="term" value="F:DNA-binding transcription factor activity"/>
    <property type="evidence" value="ECO:0007669"/>
    <property type="project" value="InterPro"/>
</dbReference>
<dbReference type="RefSeq" id="XP_013270370.1">
    <property type="nucleotide sequence ID" value="XM_013414916.1"/>
</dbReference>
<reference evidence="3 4" key="1">
    <citation type="submission" date="2015-01" db="EMBL/GenBank/DDBJ databases">
        <title>The Genome Sequence of Rhinocladiella mackenzie CBS 650.93.</title>
        <authorList>
            <consortium name="The Broad Institute Genomics Platform"/>
            <person name="Cuomo C."/>
            <person name="de Hoog S."/>
            <person name="Gorbushina A."/>
            <person name="Stielow B."/>
            <person name="Teixiera M."/>
            <person name="Abouelleil A."/>
            <person name="Chapman S.B."/>
            <person name="Priest M."/>
            <person name="Young S.K."/>
            <person name="Wortman J."/>
            <person name="Nusbaum C."/>
            <person name="Birren B."/>
        </authorList>
    </citation>
    <scope>NUCLEOTIDE SEQUENCE [LARGE SCALE GENOMIC DNA]</scope>
    <source>
        <strain evidence="3 4">CBS 650.93</strain>
    </source>
</reference>
<sequence length="412" mass="46076">MDVLEKCPAAGVPSKRRRARMITEARRQQNRAAQKAYRERNKERREYLQRRQKGFSGGRRELRPNVLFVADENGSWSYPAAAPESQRAQLPQSTAGPELELNSQQNHCLQPSFIAGGVSDPVPIALSSLLRDDVELSMQPEPSLTQFNSMGPSPVLNGTALIDPALQQRREFSWASSIPFFLPWQFPAPPPQIGASRTTSGTKDRLSGLIDVLEDRGLRIEEVISIGLESLSRRWFQRRPLETPTLFSPPDPYLNSIQFSRTTTFLGLLCNARCIGISLQDLLTPQHPSPFYDPAKANAPPQVLLATATKPSIPVDLRPTLPQVIFPHPAYLDLLPFPGLRARAITLAATMPHVFNPLDLKWDFLEDGLICWRSRTCGGGEPGQPWDMRSWEAAPWFLQKWSMLIKGGNGEI</sequence>
<protein>
    <submittedName>
        <fullName evidence="3">Rhinocladiella mackenziei CBS 650.93 unplaced genomic scaffold supercont1.5, whole genome shotgun sequence</fullName>
    </submittedName>
</protein>
<dbReference type="Pfam" id="PF11905">
    <property type="entry name" value="DUF3425"/>
    <property type="match status" value="1"/>
</dbReference>
<keyword evidence="4" id="KW-1185">Reference proteome</keyword>
<feature type="region of interest" description="Disordered" evidence="1">
    <location>
        <begin position="26"/>
        <end position="56"/>
    </location>
</feature>
<dbReference type="InterPro" id="IPR021833">
    <property type="entry name" value="DUF3425"/>
</dbReference>
<evidence type="ECO:0000313" key="4">
    <source>
        <dbReference type="Proteomes" id="UP000053617"/>
    </source>
</evidence>
<name>A0A0D2IBP1_9EURO</name>
<dbReference type="EMBL" id="KN847479">
    <property type="protein sequence ID" value="KIX03234.1"/>
    <property type="molecule type" value="Genomic_DNA"/>
</dbReference>
<dbReference type="PANTHER" id="PTHR38116">
    <property type="entry name" value="CHROMOSOME 7, WHOLE GENOME SHOTGUN SEQUENCE"/>
    <property type="match status" value="1"/>
</dbReference>
<feature type="compositionally biased region" description="Basic and acidic residues" evidence="1">
    <location>
        <begin position="36"/>
        <end position="49"/>
    </location>
</feature>
<dbReference type="PANTHER" id="PTHR38116:SF8">
    <property type="entry name" value="BZIP DOMAIN-CONTAINING PROTEIN"/>
    <property type="match status" value="1"/>
</dbReference>
<dbReference type="InterPro" id="IPR004827">
    <property type="entry name" value="bZIP"/>
</dbReference>
<organism evidence="3 4">
    <name type="scientific">Rhinocladiella mackenziei CBS 650.93</name>
    <dbReference type="NCBI Taxonomy" id="1442369"/>
    <lineage>
        <taxon>Eukaryota</taxon>
        <taxon>Fungi</taxon>
        <taxon>Dikarya</taxon>
        <taxon>Ascomycota</taxon>
        <taxon>Pezizomycotina</taxon>
        <taxon>Eurotiomycetes</taxon>
        <taxon>Chaetothyriomycetidae</taxon>
        <taxon>Chaetothyriales</taxon>
        <taxon>Herpotrichiellaceae</taxon>
        <taxon>Rhinocladiella</taxon>
    </lineage>
</organism>
<evidence type="ECO:0000313" key="3">
    <source>
        <dbReference type="EMBL" id="KIX03234.1"/>
    </source>
</evidence>
<feature type="domain" description="BZIP" evidence="2">
    <location>
        <begin position="26"/>
        <end position="40"/>
    </location>
</feature>
<dbReference type="AlphaFoldDB" id="A0A0D2IBP1"/>
<evidence type="ECO:0000256" key="1">
    <source>
        <dbReference type="SAM" id="MobiDB-lite"/>
    </source>
</evidence>
<dbReference type="OrthoDB" id="5973539at2759"/>
<proteinExistence type="predicted"/>
<dbReference type="PROSITE" id="PS00036">
    <property type="entry name" value="BZIP_BASIC"/>
    <property type="match status" value="1"/>
</dbReference>
<dbReference type="Proteomes" id="UP000053617">
    <property type="component" value="Unassembled WGS sequence"/>
</dbReference>
<dbReference type="HOGENOM" id="CLU_033726_4_3_1"/>